<feature type="compositionally biased region" description="Acidic residues" evidence="1">
    <location>
        <begin position="777"/>
        <end position="808"/>
    </location>
</feature>
<dbReference type="EMBL" id="NHTK01001239">
    <property type="protein sequence ID" value="PPR01552.1"/>
    <property type="molecule type" value="Genomic_DNA"/>
</dbReference>
<feature type="compositionally biased region" description="Basic and acidic residues" evidence="1">
    <location>
        <begin position="202"/>
        <end position="220"/>
    </location>
</feature>
<keyword evidence="3" id="KW-1185">Reference proteome</keyword>
<dbReference type="STRING" id="181874.A0A409YEW0"/>
<feature type="compositionally biased region" description="Low complexity" evidence="1">
    <location>
        <begin position="33"/>
        <end position="53"/>
    </location>
</feature>
<evidence type="ECO:0000313" key="3">
    <source>
        <dbReference type="Proteomes" id="UP000284842"/>
    </source>
</evidence>
<organism evidence="2 3">
    <name type="scientific">Panaeolus cyanescens</name>
    <dbReference type="NCBI Taxonomy" id="181874"/>
    <lineage>
        <taxon>Eukaryota</taxon>
        <taxon>Fungi</taxon>
        <taxon>Dikarya</taxon>
        <taxon>Basidiomycota</taxon>
        <taxon>Agaricomycotina</taxon>
        <taxon>Agaricomycetes</taxon>
        <taxon>Agaricomycetidae</taxon>
        <taxon>Agaricales</taxon>
        <taxon>Agaricineae</taxon>
        <taxon>Galeropsidaceae</taxon>
        <taxon>Panaeolus</taxon>
    </lineage>
</organism>
<dbReference type="OrthoDB" id="3254880at2759"/>
<feature type="compositionally biased region" description="Basic and acidic residues" evidence="1">
    <location>
        <begin position="287"/>
        <end position="297"/>
    </location>
</feature>
<feature type="compositionally biased region" description="Basic and acidic residues" evidence="1">
    <location>
        <begin position="186"/>
        <end position="195"/>
    </location>
</feature>
<name>A0A409YEW0_9AGAR</name>
<dbReference type="InParanoid" id="A0A409YEW0"/>
<dbReference type="AlphaFoldDB" id="A0A409YEW0"/>
<proteinExistence type="predicted"/>
<sequence length="820" mass="92353">MNQPPRSPPTPTPSNPSRIPRHTGHRSEGGLNTPPTTQPPSSTQPPSTQRSSSAGQPHTGTPHPLVHYHGTRDARLFPQHPNPTSSSSQQPLGLPPAQMSGISNELMSFDDMPRTPPPPGQAESRYRRAELSLVNKDVNMTDIGDSSPSPPVPPRQHVSTRDHDMVDVNRPQAAASKNPETKRKRVRDDDSRDPNTSKNRYTHADVEEMLRQMKSLEKKNWKASKLTKNGEVIRSKAMENQIRMLREQLARKNEQTTDVNDESRAKKKRNVTDVDASPEPEPGQSNDPDKGKGKGKDTGPAGSGSGTGTQGGGQSGKAGSSASKSSSGSKGKAKGTTGSEVGKGSGKGDKTDVGGSNAAGEAKDTSASKRSRNRFELRPENMPENGDGIKLAFMFHIRVMWNQVSRKAVPTDPPLQALQQFDDQFSSEDDLFKQRHADPLIPPEDVQIHDWSKIPADPLNRNLTTLKQIPDTAIHFMRQTAARYALKQWNPDLRQAPYGLYNSACRMAAIDSFRQAVVAQVYSMFKPNAKLVGNVDFLVKVYDHTVHFLQYRRYMRELRQPGLNAEMDEENSSLQGRLRLAKARLVYAQKSGMPKRYFCLFTAKATSDDERPPENEEQKRGSRPIYWIKRRPERSVEAERFIRKFEVERERFLELAPSKRRMDRVRIVPPIEKRATSSFQRLPKKLPLDYFDPVFYNSLPGRLRNMVAHRNQMVFLPNVDETFTRPELENMANKDLIQLPDILQRMKLYNTVDPVQYEKIPDTEDEEDFEAEYQLEEFLENQEEGGGDKEDDGDDKMDDGGNGEDPEEADRHRQRLVNDA</sequence>
<feature type="compositionally biased region" description="Basic and acidic residues" evidence="1">
    <location>
        <begin position="244"/>
        <end position="255"/>
    </location>
</feature>
<reference evidence="2 3" key="1">
    <citation type="journal article" date="2018" name="Evol. Lett.">
        <title>Horizontal gene cluster transfer increased hallucinogenic mushroom diversity.</title>
        <authorList>
            <person name="Reynolds H.T."/>
            <person name="Vijayakumar V."/>
            <person name="Gluck-Thaler E."/>
            <person name="Korotkin H.B."/>
            <person name="Matheny P.B."/>
            <person name="Slot J.C."/>
        </authorList>
    </citation>
    <scope>NUCLEOTIDE SEQUENCE [LARGE SCALE GENOMIC DNA]</scope>
    <source>
        <strain evidence="2 3">2629</strain>
    </source>
</reference>
<gene>
    <name evidence="2" type="ORF">CVT24_005887</name>
</gene>
<protein>
    <submittedName>
        <fullName evidence="2">Uncharacterized protein</fullName>
    </submittedName>
</protein>
<feature type="compositionally biased region" description="Pro residues" evidence="1">
    <location>
        <begin position="1"/>
        <end position="14"/>
    </location>
</feature>
<feature type="region of interest" description="Disordered" evidence="1">
    <location>
        <begin position="777"/>
        <end position="820"/>
    </location>
</feature>
<feature type="compositionally biased region" description="Gly residues" evidence="1">
    <location>
        <begin position="301"/>
        <end position="316"/>
    </location>
</feature>
<evidence type="ECO:0000256" key="1">
    <source>
        <dbReference type="SAM" id="MobiDB-lite"/>
    </source>
</evidence>
<accession>A0A409YEW0</accession>
<feature type="region of interest" description="Disordered" evidence="1">
    <location>
        <begin position="1"/>
        <end position="384"/>
    </location>
</feature>
<evidence type="ECO:0000313" key="2">
    <source>
        <dbReference type="EMBL" id="PPR01552.1"/>
    </source>
</evidence>
<feature type="compositionally biased region" description="Low complexity" evidence="1">
    <location>
        <begin position="83"/>
        <end position="96"/>
    </location>
</feature>
<comment type="caution">
    <text evidence="2">The sequence shown here is derived from an EMBL/GenBank/DDBJ whole genome shotgun (WGS) entry which is preliminary data.</text>
</comment>
<feature type="compositionally biased region" description="Low complexity" evidence="1">
    <location>
        <begin position="317"/>
        <end position="339"/>
    </location>
</feature>
<feature type="compositionally biased region" description="Basic and acidic residues" evidence="1">
    <location>
        <begin position="361"/>
        <end position="381"/>
    </location>
</feature>
<dbReference type="Proteomes" id="UP000284842">
    <property type="component" value="Unassembled WGS sequence"/>
</dbReference>